<protein>
    <recommendedName>
        <fullName evidence="4">Secreted protein</fullName>
    </recommendedName>
</protein>
<sequence length="105" mass="11535">MMGIRKVLVLLVVNPVSNLSNQIVQTPSKFHNQLQIVGGVGVVRAFGNQQHPARRVRGAKRTLEPSFDMDNQVVVATTARVQSSQPTISSVLNKLRAKRLHSSQP</sequence>
<accession>A0ABD2Z7L4</accession>
<evidence type="ECO:0000313" key="2">
    <source>
        <dbReference type="EMBL" id="KAL3513723.1"/>
    </source>
</evidence>
<organism evidence="2 3">
    <name type="scientific">Cinchona calisaya</name>
    <dbReference type="NCBI Taxonomy" id="153742"/>
    <lineage>
        <taxon>Eukaryota</taxon>
        <taxon>Viridiplantae</taxon>
        <taxon>Streptophyta</taxon>
        <taxon>Embryophyta</taxon>
        <taxon>Tracheophyta</taxon>
        <taxon>Spermatophyta</taxon>
        <taxon>Magnoliopsida</taxon>
        <taxon>eudicotyledons</taxon>
        <taxon>Gunneridae</taxon>
        <taxon>Pentapetalae</taxon>
        <taxon>asterids</taxon>
        <taxon>lamiids</taxon>
        <taxon>Gentianales</taxon>
        <taxon>Rubiaceae</taxon>
        <taxon>Cinchonoideae</taxon>
        <taxon>Cinchoneae</taxon>
        <taxon>Cinchona</taxon>
    </lineage>
</organism>
<evidence type="ECO:0000256" key="1">
    <source>
        <dbReference type="SAM" id="SignalP"/>
    </source>
</evidence>
<reference evidence="2 3" key="1">
    <citation type="submission" date="2024-11" db="EMBL/GenBank/DDBJ databases">
        <title>A near-complete genome assembly of Cinchona calisaya.</title>
        <authorList>
            <person name="Lian D.C."/>
            <person name="Zhao X.W."/>
            <person name="Wei L."/>
        </authorList>
    </citation>
    <scope>NUCLEOTIDE SEQUENCE [LARGE SCALE GENOMIC DNA]</scope>
    <source>
        <tissue evidence="2">Nenye</tissue>
    </source>
</reference>
<name>A0ABD2Z7L4_9GENT</name>
<dbReference type="Proteomes" id="UP001630127">
    <property type="component" value="Unassembled WGS sequence"/>
</dbReference>
<keyword evidence="1" id="KW-0732">Signal</keyword>
<keyword evidence="3" id="KW-1185">Reference proteome</keyword>
<dbReference type="EMBL" id="JBJUIK010000011">
    <property type="protein sequence ID" value="KAL3513723.1"/>
    <property type="molecule type" value="Genomic_DNA"/>
</dbReference>
<comment type="caution">
    <text evidence="2">The sequence shown here is derived from an EMBL/GenBank/DDBJ whole genome shotgun (WGS) entry which is preliminary data.</text>
</comment>
<evidence type="ECO:0000313" key="3">
    <source>
        <dbReference type="Proteomes" id="UP001630127"/>
    </source>
</evidence>
<evidence type="ECO:0008006" key="4">
    <source>
        <dbReference type="Google" id="ProtNLM"/>
    </source>
</evidence>
<feature type="signal peptide" evidence="1">
    <location>
        <begin position="1"/>
        <end position="18"/>
    </location>
</feature>
<feature type="chain" id="PRO_5044793582" description="Secreted protein" evidence="1">
    <location>
        <begin position="19"/>
        <end position="105"/>
    </location>
</feature>
<dbReference type="AlphaFoldDB" id="A0ABD2Z7L4"/>
<gene>
    <name evidence="2" type="ORF">ACH5RR_026440</name>
</gene>
<proteinExistence type="predicted"/>